<dbReference type="OrthoDB" id="3373088at2"/>
<dbReference type="PANTHER" id="PTHR10587:SF134">
    <property type="entry name" value="SECRETED PROTEIN"/>
    <property type="match status" value="1"/>
</dbReference>
<keyword evidence="3" id="KW-1185">Reference proteome</keyword>
<dbReference type="SUPFAM" id="SSF88713">
    <property type="entry name" value="Glycoside hydrolase/deacetylase"/>
    <property type="match status" value="1"/>
</dbReference>
<accession>A0A543IHM3</accession>
<dbReference type="InterPro" id="IPR011330">
    <property type="entry name" value="Glyco_hydro/deAcase_b/a-brl"/>
</dbReference>
<dbReference type="InterPro" id="IPR002509">
    <property type="entry name" value="NODB_dom"/>
</dbReference>
<dbReference type="PROSITE" id="PS51677">
    <property type="entry name" value="NODB"/>
    <property type="match status" value="1"/>
</dbReference>
<dbReference type="GO" id="GO:0005975">
    <property type="term" value="P:carbohydrate metabolic process"/>
    <property type="evidence" value="ECO:0007669"/>
    <property type="project" value="InterPro"/>
</dbReference>
<dbReference type="AlphaFoldDB" id="A0A543IHM3"/>
<sequence>MRGKTPVITMVAAGVLGVAAGGWPVAAAVAGGSEPPMRTQLATVLEDRTWPTPEPGSWTMPQPSKDGLPPVIRNIETKERVVFLTIDDGYTYDSEFVNLVRKEKVPIMTFLTSTYIKGQGQYFWAMRDAGSVMENHTVSHPNMATLGPEEQKRQICEASDAIEKNYGRRPEVFRPPFGSFNETTRQMAKECGIKSILLWSAEFYNGTTGPGVGFNGFARGDGGKGFKPGDIILMHYREGLAEQLKMILTWIRQAGFRPAAVENYLPRSLGGNAPDKPPAKG</sequence>
<evidence type="ECO:0000259" key="1">
    <source>
        <dbReference type="PROSITE" id="PS51677"/>
    </source>
</evidence>
<reference evidence="2 3" key="1">
    <citation type="submission" date="2019-06" db="EMBL/GenBank/DDBJ databases">
        <title>Sequencing the genomes of 1000 actinobacteria strains.</title>
        <authorList>
            <person name="Klenk H.-P."/>
        </authorList>
    </citation>
    <scope>NUCLEOTIDE SEQUENCE [LARGE SCALE GENOMIC DNA]</scope>
    <source>
        <strain evidence="2 3">DSM 45043</strain>
    </source>
</reference>
<dbReference type="InterPro" id="IPR050248">
    <property type="entry name" value="Polysacc_deacetylase_ArnD"/>
</dbReference>
<dbReference type="EMBL" id="VFPO01000001">
    <property type="protein sequence ID" value="TQM70047.1"/>
    <property type="molecule type" value="Genomic_DNA"/>
</dbReference>
<comment type="caution">
    <text evidence="2">The sequence shown here is derived from an EMBL/GenBank/DDBJ whole genome shotgun (WGS) entry which is preliminary data.</text>
</comment>
<dbReference type="RefSeq" id="WP_141970635.1">
    <property type="nucleotide sequence ID" value="NZ_VFPO01000001.1"/>
</dbReference>
<evidence type="ECO:0000313" key="3">
    <source>
        <dbReference type="Proteomes" id="UP000316706"/>
    </source>
</evidence>
<dbReference type="PANTHER" id="PTHR10587">
    <property type="entry name" value="GLYCOSYL TRANSFERASE-RELATED"/>
    <property type="match status" value="1"/>
</dbReference>
<name>A0A543IHM3_9ACTN</name>
<feature type="domain" description="NodB homology" evidence="1">
    <location>
        <begin position="80"/>
        <end position="259"/>
    </location>
</feature>
<proteinExistence type="predicted"/>
<dbReference type="GO" id="GO:0016810">
    <property type="term" value="F:hydrolase activity, acting on carbon-nitrogen (but not peptide) bonds"/>
    <property type="evidence" value="ECO:0007669"/>
    <property type="project" value="InterPro"/>
</dbReference>
<organism evidence="2 3">
    <name type="scientific">Actinomadura hallensis</name>
    <dbReference type="NCBI Taxonomy" id="337895"/>
    <lineage>
        <taxon>Bacteria</taxon>
        <taxon>Bacillati</taxon>
        <taxon>Actinomycetota</taxon>
        <taxon>Actinomycetes</taxon>
        <taxon>Streptosporangiales</taxon>
        <taxon>Thermomonosporaceae</taxon>
        <taxon>Actinomadura</taxon>
    </lineage>
</organism>
<gene>
    <name evidence="2" type="ORF">FHX41_3766</name>
</gene>
<dbReference type="CDD" id="cd10917">
    <property type="entry name" value="CE4_NodB_like_6s_7s"/>
    <property type="match status" value="1"/>
</dbReference>
<protein>
    <submittedName>
        <fullName evidence="2">Peptidoglycan/xylan/chitin deacetylase (PgdA/CDA1 family)</fullName>
    </submittedName>
</protein>
<dbReference type="Proteomes" id="UP000316706">
    <property type="component" value="Unassembled WGS sequence"/>
</dbReference>
<evidence type="ECO:0000313" key="2">
    <source>
        <dbReference type="EMBL" id="TQM70047.1"/>
    </source>
</evidence>
<dbReference type="Pfam" id="PF01522">
    <property type="entry name" value="Polysacc_deac_1"/>
    <property type="match status" value="1"/>
</dbReference>
<dbReference type="Gene3D" id="3.20.20.370">
    <property type="entry name" value="Glycoside hydrolase/deacetylase"/>
    <property type="match status" value="1"/>
</dbReference>